<dbReference type="PANTHER" id="PTHR37984">
    <property type="entry name" value="PROTEIN CBG26694"/>
    <property type="match status" value="1"/>
</dbReference>
<dbReference type="Gene3D" id="3.30.70.270">
    <property type="match status" value="3"/>
</dbReference>
<dbReference type="PANTHER" id="PTHR37984:SF5">
    <property type="entry name" value="PROTEIN NYNRIN-LIKE"/>
    <property type="match status" value="1"/>
</dbReference>
<evidence type="ECO:0000259" key="2">
    <source>
        <dbReference type="Pfam" id="PF00078"/>
    </source>
</evidence>
<dbReference type="InterPro" id="IPR000477">
    <property type="entry name" value="RT_dom"/>
</dbReference>
<dbReference type="Proteomes" id="UP001151760">
    <property type="component" value="Unassembled WGS sequence"/>
</dbReference>
<feature type="compositionally biased region" description="Basic and acidic residues" evidence="1">
    <location>
        <begin position="110"/>
        <end position="124"/>
    </location>
</feature>
<gene>
    <name evidence="3" type="ORF">Tco_0910132</name>
</gene>
<feature type="domain" description="Reverse transcriptase" evidence="2">
    <location>
        <begin position="198"/>
        <end position="249"/>
    </location>
</feature>
<accession>A0ABQ5CTV3</accession>
<name>A0ABQ5CTV3_9ASTR</name>
<dbReference type="Gene3D" id="3.10.10.10">
    <property type="entry name" value="HIV Type 1 Reverse Transcriptase, subunit A, domain 1"/>
    <property type="match status" value="1"/>
</dbReference>
<dbReference type="CDD" id="cd01647">
    <property type="entry name" value="RT_LTR"/>
    <property type="match status" value="1"/>
</dbReference>
<feature type="compositionally biased region" description="Basic and acidic residues" evidence="1">
    <location>
        <begin position="68"/>
        <end position="81"/>
    </location>
</feature>
<evidence type="ECO:0000313" key="4">
    <source>
        <dbReference type="Proteomes" id="UP001151760"/>
    </source>
</evidence>
<evidence type="ECO:0000256" key="1">
    <source>
        <dbReference type="SAM" id="MobiDB-lite"/>
    </source>
</evidence>
<dbReference type="SUPFAM" id="SSF56672">
    <property type="entry name" value="DNA/RNA polymerases"/>
    <property type="match status" value="1"/>
</dbReference>
<dbReference type="EMBL" id="BQNB010014576">
    <property type="protein sequence ID" value="GJT29857.1"/>
    <property type="molecule type" value="Genomic_DNA"/>
</dbReference>
<dbReference type="InterPro" id="IPR043128">
    <property type="entry name" value="Rev_trsase/Diguanyl_cyclase"/>
</dbReference>
<feature type="region of interest" description="Disordered" evidence="1">
    <location>
        <begin position="68"/>
        <end position="90"/>
    </location>
</feature>
<sequence>MTSRNRDVQGEDIREIITARVRKGGNGSSIRKWGSLPKNDDEVHGSKGVISLQHYPWTYRNERARDSVIHNSRYDEPDNKGRSKKYGRTNRKILQRRKYSSTLPSWSRSSTEKEIFRHGKEPDGDEGGRRIDYYPLLEIDMKIKAVMGFPFKCFLDAYKGYHQIQMSEEDDKKTALYTDQGTYCYTKMPFGLKQKQKAYVDDMVIKSKTEQEMILDIAETFDNLRRVNMKSNSRKCSFSVEEGKFLGYMVTSEGIRANPKKTKAVADIQSPKTLKEMQSLSRKLAALNHFLSRSAERALPFFKTLKNITKENKDDYQWMEEAERAFQEIKKLILELPTLTT</sequence>
<protein>
    <recommendedName>
        <fullName evidence="2">Reverse transcriptase domain-containing protein</fullName>
    </recommendedName>
</protein>
<comment type="caution">
    <text evidence="3">The sequence shown here is derived from an EMBL/GenBank/DDBJ whole genome shotgun (WGS) entry which is preliminary data.</text>
</comment>
<feature type="region of interest" description="Disordered" evidence="1">
    <location>
        <begin position="104"/>
        <end position="124"/>
    </location>
</feature>
<organism evidence="3 4">
    <name type="scientific">Tanacetum coccineum</name>
    <dbReference type="NCBI Taxonomy" id="301880"/>
    <lineage>
        <taxon>Eukaryota</taxon>
        <taxon>Viridiplantae</taxon>
        <taxon>Streptophyta</taxon>
        <taxon>Embryophyta</taxon>
        <taxon>Tracheophyta</taxon>
        <taxon>Spermatophyta</taxon>
        <taxon>Magnoliopsida</taxon>
        <taxon>eudicotyledons</taxon>
        <taxon>Gunneridae</taxon>
        <taxon>Pentapetalae</taxon>
        <taxon>asterids</taxon>
        <taxon>campanulids</taxon>
        <taxon>Asterales</taxon>
        <taxon>Asteraceae</taxon>
        <taxon>Asteroideae</taxon>
        <taxon>Anthemideae</taxon>
        <taxon>Anthemidinae</taxon>
        <taxon>Tanacetum</taxon>
    </lineage>
</organism>
<evidence type="ECO:0000313" key="3">
    <source>
        <dbReference type="EMBL" id="GJT29857.1"/>
    </source>
</evidence>
<dbReference type="InterPro" id="IPR050951">
    <property type="entry name" value="Retrovirus_Pol_polyprotein"/>
</dbReference>
<dbReference type="Pfam" id="PF00078">
    <property type="entry name" value="RVT_1"/>
    <property type="match status" value="1"/>
</dbReference>
<proteinExistence type="predicted"/>
<reference evidence="3" key="2">
    <citation type="submission" date="2022-01" db="EMBL/GenBank/DDBJ databases">
        <authorList>
            <person name="Yamashiro T."/>
            <person name="Shiraishi A."/>
            <person name="Satake H."/>
            <person name="Nakayama K."/>
        </authorList>
    </citation>
    <scope>NUCLEOTIDE SEQUENCE</scope>
</reference>
<reference evidence="3" key="1">
    <citation type="journal article" date="2022" name="Int. J. Mol. Sci.">
        <title>Draft Genome of Tanacetum Coccineum: Genomic Comparison of Closely Related Tanacetum-Family Plants.</title>
        <authorList>
            <person name="Yamashiro T."/>
            <person name="Shiraishi A."/>
            <person name="Nakayama K."/>
            <person name="Satake H."/>
        </authorList>
    </citation>
    <scope>NUCLEOTIDE SEQUENCE</scope>
</reference>
<dbReference type="InterPro" id="IPR043502">
    <property type="entry name" value="DNA/RNA_pol_sf"/>
</dbReference>
<keyword evidence="4" id="KW-1185">Reference proteome</keyword>